<evidence type="ECO:0000256" key="1">
    <source>
        <dbReference type="SAM" id="Phobius"/>
    </source>
</evidence>
<reference evidence="2 3" key="1">
    <citation type="submission" date="2024-05" db="EMBL/GenBank/DDBJ databases">
        <authorList>
            <person name="Park S."/>
        </authorList>
    </citation>
    <scope>NUCLEOTIDE SEQUENCE [LARGE SCALE GENOMIC DNA]</scope>
    <source>
        <strain evidence="2 3">DGU5</strain>
    </source>
</reference>
<organism evidence="2 3">
    <name type="scientific">Aurantiacibacter flavus</name>
    <dbReference type="NCBI Taxonomy" id="3145232"/>
    <lineage>
        <taxon>Bacteria</taxon>
        <taxon>Pseudomonadati</taxon>
        <taxon>Pseudomonadota</taxon>
        <taxon>Alphaproteobacteria</taxon>
        <taxon>Sphingomonadales</taxon>
        <taxon>Erythrobacteraceae</taxon>
        <taxon>Aurantiacibacter</taxon>
    </lineage>
</organism>
<feature type="transmembrane region" description="Helical" evidence="1">
    <location>
        <begin position="27"/>
        <end position="49"/>
    </location>
</feature>
<protein>
    <recommendedName>
        <fullName evidence="4">Transmembrane protein</fullName>
    </recommendedName>
</protein>
<evidence type="ECO:0000313" key="2">
    <source>
        <dbReference type="EMBL" id="MEN7535683.1"/>
    </source>
</evidence>
<sequence>MQPVNANDIEMLAGGKRRRRGFSSWRLWSDAFPYLLVPVLIYNLMALFAGASAADGSPGLARVIDAVALSVPMLSSVRLNITWGELMLIFSVVFLFVEVIKSTNTASLSIVNHILSMLLFVVCLMEFLMFANFATGTFLIITAMVLVDALAGMVVTIISARRDFGVEGIGA</sequence>
<evidence type="ECO:0008006" key="4">
    <source>
        <dbReference type="Google" id="ProtNLM"/>
    </source>
</evidence>
<proteinExistence type="predicted"/>
<accession>A0ABV0CS30</accession>
<keyword evidence="1" id="KW-1133">Transmembrane helix</keyword>
<feature type="transmembrane region" description="Helical" evidence="1">
    <location>
        <begin position="137"/>
        <end position="158"/>
    </location>
</feature>
<keyword evidence="3" id="KW-1185">Reference proteome</keyword>
<keyword evidence="1" id="KW-0812">Transmembrane</keyword>
<comment type="caution">
    <text evidence="2">The sequence shown here is derived from an EMBL/GenBank/DDBJ whole genome shotgun (WGS) entry which is preliminary data.</text>
</comment>
<keyword evidence="1" id="KW-0472">Membrane</keyword>
<gene>
    <name evidence="2" type="ORF">ABDJ38_00665</name>
</gene>
<feature type="transmembrane region" description="Helical" evidence="1">
    <location>
        <begin position="81"/>
        <end position="100"/>
    </location>
</feature>
<dbReference type="EMBL" id="JBDLBR010000001">
    <property type="protein sequence ID" value="MEN7535683.1"/>
    <property type="molecule type" value="Genomic_DNA"/>
</dbReference>
<evidence type="ECO:0000313" key="3">
    <source>
        <dbReference type="Proteomes" id="UP001484535"/>
    </source>
</evidence>
<dbReference type="Proteomes" id="UP001484535">
    <property type="component" value="Unassembled WGS sequence"/>
</dbReference>
<dbReference type="RefSeq" id="WP_346783145.1">
    <property type="nucleotide sequence ID" value="NZ_JBDLBR010000001.1"/>
</dbReference>
<feature type="transmembrane region" description="Helical" evidence="1">
    <location>
        <begin position="112"/>
        <end position="131"/>
    </location>
</feature>
<name>A0ABV0CS30_9SPHN</name>